<dbReference type="EMBL" id="CP034562">
    <property type="protein sequence ID" value="AZQ63924.1"/>
    <property type="molecule type" value="Genomic_DNA"/>
</dbReference>
<sequence>MIHTNPFGLKVDVDTALESRKYRYGYQGEFSEDETDDNGFNSFEARMYYPVIGRWMSVDPARQYASGYVGMGNNPVSGVDPDGEYSLFGATWRNIVNGGDGIFKDGNEWAYTSTGFDEKNIMGWVEFHTEDPLLSNTVENMPGGGWNPTQLTLDFTTYLDRGNLGFGLATAYGEYLTYNKHFAIGKNLKTFYNTYNKHGKDWGNKVYSSEYAKRVSGKFSKLGNYSAGLSALYGFNQLHNGEIEAGTTTLVMTGIGMVDPLGASFAAGYNSGFILESLLGRHLTIGWRGNHSFGDKK</sequence>
<dbReference type="KEGG" id="fll:EI427_17335"/>
<dbReference type="AlphaFoldDB" id="A0A3S9P711"/>
<keyword evidence="2" id="KW-1185">Reference proteome</keyword>
<name>A0A3S9P711_9BACT</name>
<dbReference type="OrthoDB" id="965035at2"/>
<dbReference type="Gene3D" id="2.180.10.10">
    <property type="entry name" value="RHS repeat-associated core"/>
    <property type="match status" value="1"/>
</dbReference>
<evidence type="ECO:0008006" key="3">
    <source>
        <dbReference type="Google" id="ProtNLM"/>
    </source>
</evidence>
<dbReference type="InterPro" id="IPR022385">
    <property type="entry name" value="Rhs_assc_core"/>
</dbReference>
<reference evidence="1 2" key="1">
    <citation type="submission" date="2018-12" db="EMBL/GenBank/DDBJ databases">
        <title>Flammeovirga pectinis sp. nov., isolated from the gut of the Korean scallop, Patinopecten yessoensis.</title>
        <authorList>
            <person name="Bae J.-W."/>
            <person name="Jeong Y.-S."/>
            <person name="Kang W."/>
        </authorList>
    </citation>
    <scope>NUCLEOTIDE SEQUENCE [LARGE SCALE GENOMIC DNA]</scope>
    <source>
        <strain evidence="1 2">L12M1</strain>
    </source>
</reference>
<dbReference type="NCBIfam" id="TIGR03696">
    <property type="entry name" value="Rhs_assc_core"/>
    <property type="match status" value="1"/>
</dbReference>
<proteinExistence type="predicted"/>
<accession>A0A3S9P711</accession>
<evidence type="ECO:0000313" key="1">
    <source>
        <dbReference type="EMBL" id="AZQ63924.1"/>
    </source>
</evidence>
<organism evidence="1 2">
    <name type="scientific">Flammeovirga pectinis</name>
    <dbReference type="NCBI Taxonomy" id="2494373"/>
    <lineage>
        <taxon>Bacteria</taxon>
        <taxon>Pseudomonadati</taxon>
        <taxon>Bacteroidota</taxon>
        <taxon>Cytophagia</taxon>
        <taxon>Cytophagales</taxon>
        <taxon>Flammeovirgaceae</taxon>
        <taxon>Flammeovirga</taxon>
    </lineage>
</organism>
<evidence type="ECO:0000313" key="2">
    <source>
        <dbReference type="Proteomes" id="UP000267268"/>
    </source>
</evidence>
<dbReference type="Proteomes" id="UP000267268">
    <property type="component" value="Chromosome 1"/>
</dbReference>
<dbReference type="RefSeq" id="WP_126617111.1">
    <property type="nucleotide sequence ID" value="NZ_CP034562.1"/>
</dbReference>
<gene>
    <name evidence="1" type="ORF">EI427_17335</name>
</gene>
<protein>
    <recommendedName>
        <fullName evidence="3">RHS repeat-associated core domain-containing protein</fullName>
    </recommendedName>
</protein>